<keyword evidence="3" id="KW-1185">Reference proteome</keyword>
<accession>A0ABM7MLV5</accession>
<gene>
    <name evidence="2" type="ORF">MIZ03_2097</name>
</gene>
<evidence type="ECO:0000313" key="3">
    <source>
        <dbReference type="Proteomes" id="UP000824366"/>
    </source>
</evidence>
<dbReference type="Gene3D" id="3.40.50.150">
    <property type="entry name" value="Vaccinia Virus protein VP39"/>
    <property type="match status" value="1"/>
</dbReference>
<dbReference type="EMBL" id="AP024238">
    <property type="protein sequence ID" value="BCO27209.1"/>
    <property type="molecule type" value="Genomic_DNA"/>
</dbReference>
<dbReference type="PANTHER" id="PTHR12843:SF5">
    <property type="entry name" value="EEF1A LYSINE METHYLTRANSFERASE 2"/>
    <property type="match status" value="1"/>
</dbReference>
<feature type="domain" description="Methyltransferase" evidence="1">
    <location>
        <begin position="69"/>
        <end position="165"/>
    </location>
</feature>
<dbReference type="SUPFAM" id="SSF53335">
    <property type="entry name" value="S-adenosyl-L-methionine-dependent methyltransferases"/>
    <property type="match status" value="1"/>
</dbReference>
<protein>
    <recommendedName>
        <fullName evidence="1">Methyltransferase domain-containing protein</fullName>
    </recommendedName>
</protein>
<organism evidence="2 3">
    <name type="scientific">Rhodoferax lithotrophicus</name>
    <dbReference type="NCBI Taxonomy" id="2798804"/>
    <lineage>
        <taxon>Bacteria</taxon>
        <taxon>Pseudomonadati</taxon>
        <taxon>Pseudomonadota</taxon>
        <taxon>Betaproteobacteria</taxon>
        <taxon>Burkholderiales</taxon>
        <taxon>Comamonadaceae</taxon>
        <taxon>Rhodoferax</taxon>
    </lineage>
</organism>
<dbReference type="InterPro" id="IPR029063">
    <property type="entry name" value="SAM-dependent_MTases_sf"/>
</dbReference>
<evidence type="ECO:0000313" key="2">
    <source>
        <dbReference type="EMBL" id="BCO27209.1"/>
    </source>
</evidence>
<dbReference type="Pfam" id="PF13649">
    <property type="entry name" value="Methyltransf_25"/>
    <property type="match status" value="1"/>
</dbReference>
<dbReference type="PANTHER" id="PTHR12843">
    <property type="entry name" value="PROTEIN-LYSINE N-METHYLTRANSFERASE METTL10"/>
    <property type="match status" value="1"/>
</dbReference>
<dbReference type="CDD" id="cd02440">
    <property type="entry name" value="AdoMet_MTases"/>
    <property type="match status" value="1"/>
</dbReference>
<dbReference type="Proteomes" id="UP000824366">
    <property type="component" value="Chromosome"/>
</dbReference>
<reference evidence="2 3" key="1">
    <citation type="journal article" date="2021" name="Microbiol. Spectr.">
        <title>A Single Bacterium Capable of Oxidation and Reduction of Iron at Circumneutral pH.</title>
        <authorList>
            <person name="Kato S."/>
            <person name="Ohkuma M."/>
        </authorList>
    </citation>
    <scope>NUCLEOTIDE SEQUENCE [LARGE SCALE GENOMIC DNA]</scope>
    <source>
        <strain evidence="2 3">MIZ03</strain>
    </source>
</reference>
<dbReference type="RefSeq" id="WP_317134835.1">
    <property type="nucleotide sequence ID" value="NZ_AP024238.1"/>
</dbReference>
<name>A0ABM7MLV5_9BURK</name>
<evidence type="ECO:0000259" key="1">
    <source>
        <dbReference type="Pfam" id="PF13649"/>
    </source>
</evidence>
<proteinExistence type="predicted"/>
<dbReference type="InterPro" id="IPR041698">
    <property type="entry name" value="Methyltransf_25"/>
</dbReference>
<sequence length="231" mass="25803">MAVACALLISPRALPHAMLKFERPVMHTKDHWENVYSHKLATDVSWFQPHAEQSLRLIRNTGVPESAAIIDVGGGASTLVDDLLQHAFTNLTVLDLSAAALETARARLGTQARQVQWRVGDITKVSLPQHAFDVWHDRAVFHFLTDPQDRQAYVDCVLRSVKPGGHVIMATFASDGPLQCSGLPVMRYEPEALHAEFGAPFVLLSHEREDHHTPFGTVQKFVYCYCRKQLS</sequence>